<feature type="domain" description="HFX-2341-like N-terminal" evidence="1">
    <location>
        <begin position="5"/>
        <end position="124"/>
    </location>
</feature>
<dbReference type="InterPro" id="IPR036390">
    <property type="entry name" value="WH_DNA-bd_sf"/>
</dbReference>
<evidence type="ECO:0000313" key="3">
    <source>
        <dbReference type="EMBL" id="HET20968.1"/>
    </source>
</evidence>
<sequence length="245" mass="27244">MVLTQLVFVGHHKERLLESIRALRELPVTKIILFVGEEELPGEKKAIRTAEELKKELEVVWDVEIARIDKRNTIRAAMQLIEIIGAEKAGGREVIINASGSLRSLAIAGYIAACVTGSRIFTSIPKYNENEEEVGIEEIIEIPTLPIDFPAKEQIEILAAIDGGVDALDELIARLNPELDRKSEDFLKERSRLSHHIAKLEKMGAVRKVKVGRNIRIELTSLGVFLVKGAVGASVEHSSRFRGLR</sequence>
<organism evidence="3">
    <name type="scientific">Archaeoglobus fulgidus</name>
    <dbReference type="NCBI Taxonomy" id="2234"/>
    <lineage>
        <taxon>Archaea</taxon>
        <taxon>Methanobacteriati</taxon>
        <taxon>Methanobacteriota</taxon>
        <taxon>Archaeoglobi</taxon>
        <taxon>Archaeoglobales</taxon>
        <taxon>Archaeoglobaceae</taxon>
        <taxon>Archaeoglobus</taxon>
    </lineage>
</organism>
<dbReference type="Pfam" id="PF22665">
    <property type="entry name" value="WHD_DUF6293"/>
    <property type="match status" value="1"/>
</dbReference>
<gene>
    <name evidence="3" type="ORF">ENN70_02435</name>
</gene>
<comment type="caution">
    <text evidence="3">The sequence shown here is derived from an EMBL/GenBank/DDBJ whole genome shotgun (WGS) entry which is preliminary data.</text>
</comment>
<reference evidence="3" key="1">
    <citation type="journal article" date="2020" name="mSystems">
        <title>Genome- and Community-Level Interaction Insights into Carbon Utilization and Element Cycling Functions of Hydrothermarchaeota in Hydrothermal Sediment.</title>
        <authorList>
            <person name="Zhou Z."/>
            <person name="Liu Y."/>
            <person name="Xu W."/>
            <person name="Pan J."/>
            <person name="Luo Z.H."/>
            <person name="Li M."/>
        </authorList>
    </citation>
    <scope>NUCLEOTIDE SEQUENCE [LARGE SCALE GENOMIC DNA]</scope>
    <source>
        <strain evidence="3">SpSt-12</strain>
    </source>
</reference>
<evidence type="ECO:0000259" key="1">
    <source>
        <dbReference type="Pfam" id="PF19810"/>
    </source>
</evidence>
<dbReference type="InterPro" id="IPR054162">
    <property type="entry name" value="DUF6293_C"/>
</dbReference>
<evidence type="ECO:0000259" key="2">
    <source>
        <dbReference type="Pfam" id="PF22665"/>
    </source>
</evidence>
<proteinExistence type="predicted"/>
<protein>
    <submittedName>
        <fullName evidence="3">Transcriptional regulator</fullName>
    </submittedName>
</protein>
<dbReference type="AlphaFoldDB" id="A0A7C2SKC3"/>
<accession>A0A7C2SKC3</accession>
<dbReference type="Pfam" id="PF19810">
    <property type="entry name" value="HFX_2341_N"/>
    <property type="match status" value="1"/>
</dbReference>
<dbReference type="EMBL" id="DSCQ01000030">
    <property type="protein sequence ID" value="HET20968.1"/>
    <property type="molecule type" value="Genomic_DNA"/>
</dbReference>
<dbReference type="InterPro" id="IPR046260">
    <property type="entry name" value="HFX_2341-like_N"/>
</dbReference>
<feature type="domain" description="DUF6293" evidence="2">
    <location>
        <begin position="141"/>
        <end position="223"/>
    </location>
</feature>
<dbReference type="SUPFAM" id="SSF46785">
    <property type="entry name" value="Winged helix' DNA-binding domain"/>
    <property type="match status" value="1"/>
</dbReference>
<name>A0A7C2SKC3_ARCFL</name>
<dbReference type="Gene3D" id="3.40.50.11700">
    <property type="match status" value="1"/>
</dbReference>